<dbReference type="EMBL" id="JAOYFB010000004">
    <property type="protein sequence ID" value="KAK4012955.1"/>
    <property type="molecule type" value="Genomic_DNA"/>
</dbReference>
<organism evidence="1 2">
    <name type="scientific">Daphnia magna</name>
    <dbReference type="NCBI Taxonomy" id="35525"/>
    <lineage>
        <taxon>Eukaryota</taxon>
        <taxon>Metazoa</taxon>
        <taxon>Ecdysozoa</taxon>
        <taxon>Arthropoda</taxon>
        <taxon>Crustacea</taxon>
        <taxon>Branchiopoda</taxon>
        <taxon>Diplostraca</taxon>
        <taxon>Cladocera</taxon>
        <taxon>Anomopoda</taxon>
        <taxon>Daphniidae</taxon>
        <taxon>Daphnia</taxon>
    </lineage>
</organism>
<evidence type="ECO:0000313" key="2">
    <source>
        <dbReference type="Proteomes" id="UP001234178"/>
    </source>
</evidence>
<proteinExistence type="predicted"/>
<comment type="caution">
    <text evidence="1">The sequence shown here is derived from an EMBL/GenBank/DDBJ whole genome shotgun (WGS) entry which is preliminary data.</text>
</comment>
<protein>
    <submittedName>
        <fullName evidence="1">Uncharacterized protein</fullName>
    </submittedName>
</protein>
<name>A0ABQ9ZK60_9CRUS</name>
<gene>
    <name evidence="1" type="ORF">OUZ56_025203</name>
</gene>
<evidence type="ECO:0000313" key="1">
    <source>
        <dbReference type="EMBL" id="KAK4012955.1"/>
    </source>
</evidence>
<dbReference type="Proteomes" id="UP001234178">
    <property type="component" value="Unassembled WGS sequence"/>
</dbReference>
<accession>A0ABQ9ZK60</accession>
<reference evidence="1 2" key="1">
    <citation type="journal article" date="2023" name="Nucleic Acids Res.">
        <title>The hologenome of Daphnia magna reveals possible DNA methylation and microbiome-mediated evolution of the host genome.</title>
        <authorList>
            <person name="Chaturvedi A."/>
            <person name="Li X."/>
            <person name="Dhandapani V."/>
            <person name="Marshall H."/>
            <person name="Kissane S."/>
            <person name="Cuenca-Cambronero M."/>
            <person name="Asole G."/>
            <person name="Calvet F."/>
            <person name="Ruiz-Romero M."/>
            <person name="Marangio P."/>
            <person name="Guigo R."/>
            <person name="Rago D."/>
            <person name="Mirbahai L."/>
            <person name="Eastwood N."/>
            <person name="Colbourne J.K."/>
            <person name="Zhou J."/>
            <person name="Mallon E."/>
            <person name="Orsini L."/>
        </authorList>
    </citation>
    <scope>NUCLEOTIDE SEQUENCE [LARGE SCALE GENOMIC DNA]</scope>
    <source>
        <strain evidence="1">LRV0_1</strain>
    </source>
</reference>
<keyword evidence="2" id="KW-1185">Reference proteome</keyword>
<sequence length="74" mass="8578">MQLAINSLALGLSKRIKALRCFRKKYYQYVSVPKEFYHSNVFGNVELFVEDSSANPQMARPVDELPLVRNERNS</sequence>